<dbReference type="Proteomes" id="UP001648503">
    <property type="component" value="Unassembled WGS sequence"/>
</dbReference>
<feature type="region of interest" description="Disordered" evidence="1">
    <location>
        <begin position="124"/>
        <end position="143"/>
    </location>
</feature>
<sequence>MSLSSLGYDARATNPATTNLLYLECSLRTPQARELYANSTVCPSNHNNTGSAFLACSSHQDSRQREQLIHQMSELGHPELDRYAQLRHAAFQELNQSTRAGSARFVAQMRWLDSLTPEERASFHTMNRSGSPYGEGTRRRRHTTSDALLLEPSSQIDDGRVDAPMDTASVEYETGASPDTRRNVERTPNGEGLTDMLYHLSSSDFGFCAEYERDMCWRHRSLQPGSTAMDGDDCEDVDGHTGSLW</sequence>
<organism evidence="2 3">
    <name type="scientific">Batrachochytrium salamandrivorans</name>
    <dbReference type="NCBI Taxonomy" id="1357716"/>
    <lineage>
        <taxon>Eukaryota</taxon>
        <taxon>Fungi</taxon>
        <taxon>Fungi incertae sedis</taxon>
        <taxon>Chytridiomycota</taxon>
        <taxon>Chytridiomycota incertae sedis</taxon>
        <taxon>Chytridiomycetes</taxon>
        <taxon>Rhizophydiales</taxon>
        <taxon>Rhizophydiales incertae sedis</taxon>
        <taxon>Batrachochytrium</taxon>
    </lineage>
</organism>
<protein>
    <submittedName>
        <fullName evidence="2">Uncharacterized protein</fullName>
    </submittedName>
</protein>
<keyword evidence="3" id="KW-1185">Reference proteome</keyword>
<gene>
    <name evidence="2" type="ORF">BASA50_005596</name>
</gene>
<feature type="region of interest" description="Disordered" evidence="1">
    <location>
        <begin position="224"/>
        <end position="245"/>
    </location>
</feature>
<evidence type="ECO:0000256" key="1">
    <source>
        <dbReference type="SAM" id="MobiDB-lite"/>
    </source>
</evidence>
<reference evidence="2 3" key="1">
    <citation type="submission" date="2021-02" db="EMBL/GenBank/DDBJ databases">
        <title>Variation within the Batrachochytrium salamandrivorans European outbreak.</title>
        <authorList>
            <person name="Kelly M."/>
            <person name="Pasmans F."/>
            <person name="Shea T.P."/>
            <person name="Munoz J.F."/>
            <person name="Carranza S."/>
            <person name="Cuomo C.A."/>
            <person name="Martel A."/>
        </authorList>
    </citation>
    <scope>NUCLEOTIDE SEQUENCE [LARGE SCALE GENOMIC DNA]</scope>
    <source>
        <strain evidence="2 3">AMFP18/2</strain>
    </source>
</reference>
<accession>A0ABQ8FCA9</accession>
<evidence type="ECO:0000313" key="2">
    <source>
        <dbReference type="EMBL" id="KAH6595760.1"/>
    </source>
</evidence>
<proteinExistence type="predicted"/>
<dbReference type="EMBL" id="JAFCIX010000274">
    <property type="protein sequence ID" value="KAH6595760.1"/>
    <property type="molecule type" value="Genomic_DNA"/>
</dbReference>
<evidence type="ECO:0000313" key="3">
    <source>
        <dbReference type="Proteomes" id="UP001648503"/>
    </source>
</evidence>
<comment type="caution">
    <text evidence="2">The sequence shown here is derived from an EMBL/GenBank/DDBJ whole genome shotgun (WGS) entry which is preliminary data.</text>
</comment>
<name>A0ABQ8FCA9_9FUNG</name>